<dbReference type="RefSeq" id="WP_067535775.1">
    <property type="nucleotide sequence ID" value="NZ_AP025568.1"/>
</dbReference>
<dbReference type="Proteomes" id="UP000284841">
    <property type="component" value="Unassembled WGS sequence"/>
</dbReference>
<dbReference type="OrthoDB" id="9806267at2"/>
<evidence type="ECO:0000259" key="2">
    <source>
        <dbReference type="SMART" id="SM00646"/>
    </source>
</evidence>
<dbReference type="GO" id="GO:0009253">
    <property type="term" value="P:peptidoglycan catabolic process"/>
    <property type="evidence" value="ECO:0007669"/>
    <property type="project" value="InterPro"/>
</dbReference>
<keyword evidence="4" id="KW-1185">Reference proteome</keyword>
<dbReference type="EMBL" id="QRMS01000006">
    <property type="protein sequence ID" value="RHJ84581.1"/>
    <property type="molecule type" value="Genomic_DNA"/>
</dbReference>
<protein>
    <recommendedName>
        <fullName evidence="2">MurNAc-LAA domain-containing protein</fullName>
    </recommendedName>
</protein>
<evidence type="ECO:0000313" key="3">
    <source>
        <dbReference type="EMBL" id="RHJ84581.1"/>
    </source>
</evidence>
<dbReference type="GeneID" id="83003809"/>
<dbReference type="Pfam" id="PF01520">
    <property type="entry name" value="Amidase_3"/>
    <property type="match status" value="1"/>
</dbReference>
<organism evidence="3 4">
    <name type="scientific">Emergencia timonensis</name>
    <dbReference type="NCBI Taxonomy" id="1776384"/>
    <lineage>
        <taxon>Bacteria</taxon>
        <taxon>Bacillati</taxon>
        <taxon>Bacillota</taxon>
        <taxon>Clostridia</taxon>
        <taxon>Peptostreptococcales</taxon>
        <taxon>Anaerovoracaceae</taxon>
        <taxon>Emergencia</taxon>
    </lineage>
</organism>
<reference evidence="3 4" key="1">
    <citation type="submission" date="2018-08" db="EMBL/GenBank/DDBJ databases">
        <title>A genome reference for cultivated species of the human gut microbiota.</title>
        <authorList>
            <person name="Zou Y."/>
            <person name="Xue W."/>
            <person name="Luo G."/>
        </authorList>
    </citation>
    <scope>NUCLEOTIDE SEQUENCE [LARGE SCALE GENOMIC DNA]</scope>
    <source>
        <strain evidence="3 4">AM07-24</strain>
    </source>
</reference>
<dbReference type="GO" id="GO:0008745">
    <property type="term" value="F:N-acetylmuramoyl-L-alanine amidase activity"/>
    <property type="evidence" value="ECO:0007669"/>
    <property type="project" value="InterPro"/>
</dbReference>
<dbReference type="InterPro" id="IPR002508">
    <property type="entry name" value="MurNAc-LAA_cat"/>
</dbReference>
<dbReference type="SUPFAM" id="SSF53187">
    <property type="entry name" value="Zn-dependent exopeptidases"/>
    <property type="match status" value="1"/>
</dbReference>
<name>A0A415DVU2_9FIRM</name>
<proteinExistence type="predicted"/>
<accession>A0A415DVU2</accession>
<dbReference type="STRING" id="1776384.GCA_900086585_01430"/>
<evidence type="ECO:0000313" key="4">
    <source>
        <dbReference type="Proteomes" id="UP000284841"/>
    </source>
</evidence>
<keyword evidence="1" id="KW-0378">Hydrolase</keyword>
<evidence type="ECO:0000256" key="1">
    <source>
        <dbReference type="ARBA" id="ARBA00022801"/>
    </source>
</evidence>
<dbReference type="PANTHER" id="PTHR30404">
    <property type="entry name" value="N-ACETYLMURAMOYL-L-ALANINE AMIDASE"/>
    <property type="match status" value="1"/>
</dbReference>
<dbReference type="Gene3D" id="3.40.630.40">
    <property type="entry name" value="Zn-dependent exopeptidases"/>
    <property type="match status" value="1"/>
</dbReference>
<comment type="caution">
    <text evidence="3">The sequence shown here is derived from an EMBL/GenBank/DDBJ whole genome shotgun (WGS) entry which is preliminary data.</text>
</comment>
<feature type="domain" description="MurNAc-LAA" evidence="2">
    <location>
        <begin position="121"/>
        <end position="239"/>
    </location>
</feature>
<dbReference type="PANTHER" id="PTHR30404:SF0">
    <property type="entry name" value="N-ACETYLMURAMOYL-L-ALANINE AMIDASE AMIC"/>
    <property type="match status" value="1"/>
</dbReference>
<dbReference type="AlphaFoldDB" id="A0A415DVU2"/>
<dbReference type="CDD" id="cd02696">
    <property type="entry name" value="MurNAc-LAA"/>
    <property type="match status" value="1"/>
</dbReference>
<gene>
    <name evidence="3" type="ORF">DW099_16515</name>
</gene>
<sequence length="262" mass="28716">MKKSKEGESDLKIKKFVLAFLIILCICAMPGYRQALQIAAKLSVPMTLVIDPGHGGPDSGAVASDGTVEKNINLAISLALKQEAEKYGIKVVLTRDSDAGLYGEDNTSGRWLKLGDLKERKRIIDEAAPDLMISIHLNSFQQDSKVKGAQVFYPKNGTEEVSEENKSMAEKIQKSLTAGIDDGTDRIVLPKSDIYLFKNVDSNMVLVECGFLSNPEDLANLKSEAFQQKLAKCIMDAIADQYSLKIQKSQTNKVIASRTNNS</sequence>
<dbReference type="InterPro" id="IPR050695">
    <property type="entry name" value="N-acetylmuramoyl_amidase_3"/>
</dbReference>
<dbReference type="SMART" id="SM00646">
    <property type="entry name" value="Ami_3"/>
    <property type="match status" value="1"/>
</dbReference>
<dbReference type="GO" id="GO:0030288">
    <property type="term" value="C:outer membrane-bounded periplasmic space"/>
    <property type="evidence" value="ECO:0007669"/>
    <property type="project" value="TreeGrafter"/>
</dbReference>